<keyword evidence="2" id="KW-0132">Cell division</keyword>
<dbReference type="Pfam" id="PF04079">
    <property type="entry name" value="SMC_ScpB"/>
    <property type="match status" value="1"/>
</dbReference>
<dbReference type="PIRSF" id="PIRSF019345">
    <property type="entry name" value="ScpB"/>
    <property type="match status" value="1"/>
</dbReference>
<evidence type="ECO:0000256" key="4">
    <source>
        <dbReference type="ARBA" id="ARBA00023306"/>
    </source>
</evidence>
<gene>
    <name evidence="5" type="ORF">UW53_C0004G0037</name>
</gene>
<protein>
    <submittedName>
        <fullName evidence="5">Segregation and condensation protein B</fullName>
    </submittedName>
</protein>
<dbReference type="InterPro" id="IPR036388">
    <property type="entry name" value="WH-like_DNA-bd_sf"/>
</dbReference>
<keyword evidence="4" id="KW-0131">Cell cycle</keyword>
<dbReference type="EMBL" id="LCIR01000004">
    <property type="protein sequence ID" value="KKT60025.1"/>
    <property type="molecule type" value="Genomic_DNA"/>
</dbReference>
<dbReference type="Gene3D" id="1.10.10.10">
    <property type="entry name" value="Winged helix-like DNA-binding domain superfamily/Winged helix DNA-binding domain"/>
    <property type="match status" value="2"/>
</dbReference>
<evidence type="ECO:0000256" key="2">
    <source>
        <dbReference type="ARBA" id="ARBA00022618"/>
    </source>
</evidence>
<reference evidence="5 6" key="1">
    <citation type="journal article" date="2015" name="Nature">
        <title>rRNA introns, odd ribosomes, and small enigmatic genomes across a large radiation of phyla.</title>
        <authorList>
            <person name="Brown C.T."/>
            <person name="Hug L.A."/>
            <person name="Thomas B.C."/>
            <person name="Sharon I."/>
            <person name="Castelle C.J."/>
            <person name="Singh A."/>
            <person name="Wilkins M.J."/>
            <person name="Williams K.H."/>
            <person name="Banfield J.F."/>
        </authorList>
    </citation>
    <scope>NUCLEOTIDE SEQUENCE [LARGE SCALE GENOMIC DNA]</scope>
</reference>
<evidence type="ECO:0000256" key="1">
    <source>
        <dbReference type="ARBA" id="ARBA00022490"/>
    </source>
</evidence>
<keyword evidence="1" id="KW-0963">Cytoplasm</keyword>
<dbReference type="PANTHER" id="PTHR34298">
    <property type="entry name" value="SEGREGATION AND CONDENSATION PROTEIN B"/>
    <property type="match status" value="1"/>
</dbReference>
<dbReference type="GO" id="GO:0051301">
    <property type="term" value="P:cell division"/>
    <property type="evidence" value="ECO:0007669"/>
    <property type="project" value="UniProtKB-KW"/>
</dbReference>
<dbReference type="InterPro" id="IPR005234">
    <property type="entry name" value="ScpB_csome_segregation"/>
</dbReference>
<dbReference type="SUPFAM" id="SSF46785">
    <property type="entry name" value="Winged helix' DNA-binding domain"/>
    <property type="match status" value="2"/>
</dbReference>
<dbReference type="PATRIC" id="fig|1618645.3.peg.396"/>
<dbReference type="NCBIfam" id="TIGR00281">
    <property type="entry name" value="SMC-Scp complex subunit ScpB"/>
    <property type="match status" value="1"/>
</dbReference>
<accession>A0A0G1ILL0</accession>
<evidence type="ECO:0000313" key="5">
    <source>
        <dbReference type="EMBL" id="KKT60025.1"/>
    </source>
</evidence>
<dbReference type="GO" id="GO:0051304">
    <property type="term" value="P:chromosome separation"/>
    <property type="evidence" value="ECO:0007669"/>
    <property type="project" value="InterPro"/>
</dbReference>
<dbReference type="Proteomes" id="UP000034087">
    <property type="component" value="Unassembled WGS sequence"/>
</dbReference>
<proteinExistence type="predicted"/>
<comment type="caution">
    <text evidence="5">The sequence shown here is derived from an EMBL/GenBank/DDBJ whole genome shotgun (WGS) entry which is preliminary data.</text>
</comment>
<evidence type="ECO:0000256" key="3">
    <source>
        <dbReference type="ARBA" id="ARBA00022829"/>
    </source>
</evidence>
<name>A0A0G1ILL0_9BACT</name>
<dbReference type="AlphaFoldDB" id="A0A0G1ILL0"/>
<sequence>MNKRNYLVVLNSKSMNELSKKIEALLFVSGDGMIISRLAFILKKKDEEIKEGIAELEKHLLGEHSFEILKDQDKVSLVTSTAVSKLVEDFAKEEFAGELTRAALETLTVVSYRGPVKRAEVDYIRGVNSSFIIRNLLMRGLIERVRDPKDSRAYLYRTSADFLKFLGLASVSDLPEYGEYAQKLEEFIKESGKEEKEL</sequence>
<evidence type="ECO:0000313" key="6">
    <source>
        <dbReference type="Proteomes" id="UP000034087"/>
    </source>
</evidence>
<dbReference type="PANTHER" id="PTHR34298:SF2">
    <property type="entry name" value="SEGREGATION AND CONDENSATION PROTEIN B"/>
    <property type="match status" value="1"/>
</dbReference>
<organism evidence="5 6">
    <name type="scientific">Candidatus Giovannonibacteria bacterium GW2011_GWA1_44_25</name>
    <dbReference type="NCBI Taxonomy" id="1618645"/>
    <lineage>
        <taxon>Bacteria</taxon>
        <taxon>Candidatus Giovannoniibacteriota</taxon>
    </lineage>
</organism>
<dbReference type="InterPro" id="IPR036390">
    <property type="entry name" value="WH_DNA-bd_sf"/>
</dbReference>
<keyword evidence="3" id="KW-0159">Chromosome partition</keyword>